<protein>
    <submittedName>
        <fullName evidence="1">Uncharacterized protein</fullName>
    </submittedName>
</protein>
<evidence type="ECO:0000313" key="1">
    <source>
        <dbReference type="EMBL" id="QHC36536.1"/>
    </source>
</evidence>
<dbReference type="RefSeq" id="WP_159263011.1">
    <property type="nucleotide sequence ID" value="NZ_CP041348.1"/>
</dbReference>
<gene>
    <name evidence="1" type="ORF">FMA36_14410</name>
</gene>
<evidence type="ECO:0000313" key="2">
    <source>
        <dbReference type="Proteomes" id="UP000464674"/>
    </source>
</evidence>
<proteinExistence type="predicted"/>
<sequence length="75" mass="8615">MLLADRADGTEELIADRGYDSNWMICTRRNTPRIIQRAQAVPLASMPPVQMQYSPPFRAILVMSKYHRSHALQTQ</sequence>
<reference evidence="1 2" key="1">
    <citation type="journal article" date="2020" name="Carbohydr. Polym.">
        <title>Characterization and optimization of production of bacterial cellulose from strain CGMCC 17276 based on whole-genome analysis.</title>
        <authorList>
            <person name="Lu T."/>
            <person name="Gao H."/>
            <person name="Liao B."/>
            <person name="Wu J."/>
            <person name="Zhang W."/>
            <person name="Huang J."/>
            <person name="Liu M."/>
            <person name="Huang J."/>
            <person name="Chang Z."/>
            <person name="Jin M."/>
            <person name="Yi Z."/>
            <person name="Jiang D."/>
        </authorList>
    </citation>
    <scope>NUCLEOTIDE SEQUENCE [LARGE SCALE GENOMIC DNA]</scope>
    <source>
        <strain evidence="1 2">CGMCC 17276</strain>
    </source>
</reference>
<dbReference type="AlphaFoldDB" id="A0A857FQU3"/>
<dbReference type="Proteomes" id="UP000464674">
    <property type="component" value="Chromosome"/>
</dbReference>
<name>A0A857FQU3_KOMXY</name>
<dbReference type="EMBL" id="CP041348">
    <property type="protein sequence ID" value="QHC36536.1"/>
    <property type="molecule type" value="Genomic_DNA"/>
</dbReference>
<organism evidence="1 2">
    <name type="scientific">Komagataeibacter xylinus</name>
    <name type="common">Gluconacetobacter xylinus</name>
    <dbReference type="NCBI Taxonomy" id="28448"/>
    <lineage>
        <taxon>Bacteria</taxon>
        <taxon>Pseudomonadati</taxon>
        <taxon>Pseudomonadota</taxon>
        <taxon>Alphaproteobacteria</taxon>
        <taxon>Acetobacterales</taxon>
        <taxon>Acetobacteraceae</taxon>
        <taxon>Komagataeibacter</taxon>
    </lineage>
</organism>
<accession>A0A857FQU3</accession>